<keyword evidence="3" id="KW-0472">Membrane</keyword>
<comment type="catalytic activity">
    <reaction evidence="2">
        <text>2 GTP = 3',3'-c-di-GMP + 2 diphosphate</text>
        <dbReference type="Rhea" id="RHEA:24898"/>
        <dbReference type="ChEBI" id="CHEBI:33019"/>
        <dbReference type="ChEBI" id="CHEBI:37565"/>
        <dbReference type="ChEBI" id="CHEBI:58805"/>
        <dbReference type="EC" id="2.7.7.65"/>
    </reaction>
</comment>
<keyword evidence="3" id="KW-0812">Transmembrane</keyword>
<evidence type="ECO:0000259" key="4">
    <source>
        <dbReference type="PROSITE" id="PS50887"/>
    </source>
</evidence>
<dbReference type="PANTHER" id="PTHR45138:SF9">
    <property type="entry name" value="DIGUANYLATE CYCLASE DGCM-RELATED"/>
    <property type="match status" value="1"/>
</dbReference>
<keyword evidence="6" id="KW-1185">Reference proteome</keyword>
<accession>A0ABT8VYQ1</accession>
<feature type="transmembrane region" description="Helical" evidence="3">
    <location>
        <begin position="75"/>
        <end position="94"/>
    </location>
</feature>
<organism evidence="5 6">
    <name type="scientific">Marinobacter suaedae</name>
    <dbReference type="NCBI Taxonomy" id="3057675"/>
    <lineage>
        <taxon>Bacteria</taxon>
        <taxon>Pseudomonadati</taxon>
        <taxon>Pseudomonadota</taxon>
        <taxon>Gammaproteobacteria</taxon>
        <taxon>Pseudomonadales</taxon>
        <taxon>Marinobacteraceae</taxon>
        <taxon>Marinobacter</taxon>
    </lineage>
</organism>
<keyword evidence="5" id="KW-0548">Nucleotidyltransferase</keyword>
<dbReference type="Gene3D" id="3.30.70.270">
    <property type="match status" value="1"/>
</dbReference>
<protein>
    <recommendedName>
        <fullName evidence="1">diguanylate cyclase</fullName>
        <ecNumber evidence="1">2.7.7.65</ecNumber>
    </recommendedName>
</protein>
<evidence type="ECO:0000313" key="5">
    <source>
        <dbReference type="EMBL" id="MDO3721123.1"/>
    </source>
</evidence>
<dbReference type="InterPro" id="IPR050469">
    <property type="entry name" value="Diguanylate_Cyclase"/>
</dbReference>
<feature type="transmembrane region" description="Helical" evidence="3">
    <location>
        <begin position="52"/>
        <end position="69"/>
    </location>
</feature>
<dbReference type="NCBIfam" id="TIGR00254">
    <property type="entry name" value="GGDEF"/>
    <property type="match status" value="1"/>
</dbReference>
<feature type="domain" description="GGDEF" evidence="4">
    <location>
        <begin position="223"/>
        <end position="355"/>
    </location>
</feature>
<gene>
    <name evidence="5" type="ORF">QVZ43_05275</name>
</gene>
<dbReference type="Pfam" id="PF00990">
    <property type="entry name" value="GGDEF"/>
    <property type="match status" value="1"/>
</dbReference>
<evidence type="ECO:0000313" key="6">
    <source>
        <dbReference type="Proteomes" id="UP001168640"/>
    </source>
</evidence>
<dbReference type="EMBL" id="JAUMIS010000001">
    <property type="protein sequence ID" value="MDO3721123.1"/>
    <property type="molecule type" value="Genomic_DNA"/>
</dbReference>
<keyword evidence="3" id="KW-1133">Transmembrane helix</keyword>
<dbReference type="SMART" id="SM00267">
    <property type="entry name" value="GGDEF"/>
    <property type="match status" value="1"/>
</dbReference>
<dbReference type="Proteomes" id="UP001168640">
    <property type="component" value="Unassembled WGS sequence"/>
</dbReference>
<name>A0ABT8VYQ1_9GAMM</name>
<dbReference type="SUPFAM" id="SSF55073">
    <property type="entry name" value="Nucleotide cyclase"/>
    <property type="match status" value="1"/>
</dbReference>
<evidence type="ECO:0000256" key="1">
    <source>
        <dbReference type="ARBA" id="ARBA00012528"/>
    </source>
</evidence>
<dbReference type="PROSITE" id="PS50887">
    <property type="entry name" value="GGDEF"/>
    <property type="match status" value="1"/>
</dbReference>
<evidence type="ECO:0000256" key="3">
    <source>
        <dbReference type="SAM" id="Phobius"/>
    </source>
</evidence>
<feature type="transmembrane region" description="Helical" evidence="3">
    <location>
        <begin position="106"/>
        <end position="135"/>
    </location>
</feature>
<dbReference type="RefSeq" id="WP_302909132.1">
    <property type="nucleotide sequence ID" value="NZ_JAUMIS010000001.1"/>
</dbReference>
<dbReference type="InterPro" id="IPR000160">
    <property type="entry name" value="GGDEF_dom"/>
</dbReference>
<keyword evidence="5" id="KW-0808">Transferase</keyword>
<proteinExistence type="predicted"/>
<reference evidence="5" key="1">
    <citation type="submission" date="2023-07" db="EMBL/GenBank/DDBJ databases">
        <title>Marinobacter sp. chi1 genome sequencing and assembly.</title>
        <authorList>
            <person name="Park S."/>
        </authorList>
    </citation>
    <scope>NUCLEOTIDE SEQUENCE</scope>
    <source>
        <strain evidence="5">Chi1</strain>
    </source>
</reference>
<dbReference type="InterPro" id="IPR029787">
    <property type="entry name" value="Nucleotide_cyclase"/>
</dbReference>
<dbReference type="Pfam" id="PF20966">
    <property type="entry name" value="MASE6"/>
    <property type="match status" value="1"/>
</dbReference>
<dbReference type="EC" id="2.7.7.65" evidence="1"/>
<feature type="transmembrane region" description="Helical" evidence="3">
    <location>
        <begin position="20"/>
        <end position="40"/>
    </location>
</feature>
<sequence>MSELLPIDHRYAGEHEEAQVSRVLTWLSVMATAFLIVIGAKSWASDHMVHAWVLWSFAIALSINMAYFARTGNLAFQKFSLLLIVSILFAYLVATGGESNTGPLWLYAFPPLLFYVTSLRVGTVVLVLCTVIAFIVFSFPELPFVTAEYHTDFKIRFFSTLIFESMFCYILEASRLKARNELVKQADSLEKAARTDELTRLPNRRDMQSRLQMEFSRYQRAGHHFSIALLDLDLFKNINDSAGHDAGDDVLKQFATLAQSIVRQTDVIARWGGEEFLILLPDTSLLQALSLAERLRSEVASYPFEFRGKELPVTISAGVCTIAKAGTLEELLRQADANLYNAKESGRNRIAPRVRTRDEPVAEPADA</sequence>
<dbReference type="InterPro" id="IPR043128">
    <property type="entry name" value="Rev_trsase/Diguanyl_cyclase"/>
</dbReference>
<comment type="caution">
    <text evidence="5">The sequence shown here is derived from an EMBL/GenBank/DDBJ whole genome shotgun (WGS) entry which is preliminary data.</text>
</comment>
<dbReference type="InterPro" id="IPR048435">
    <property type="entry name" value="MASE6"/>
</dbReference>
<evidence type="ECO:0000256" key="2">
    <source>
        <dbReference type="ARBA" id="ARBA00034247"/>
    </source>
</evidence>
<dbReference type="PANTHER" id="PTHR45138">
    <property type="entry name" value="REGULATORY COMPONENTS OF SENSORY TRANSDUCTION SYSTEM"/>
    <property type="match status" value="1"/>
</dbReference>
<dbReference type="CDD" id="cd01949">
    <property type="entry name" value="GGDEF"/>
    <property type="match status" value="1"/>
</dbReference>
<dbReference type="GO" id="GO:0052621">
    <property type="term" value="F:diguanylate cyclase activity"/>
    <property type="evidence" value="ECO:0007669"/>
    <property type="project" value="UniProtKB-EC"/>
</dbReference>